<dbReference type="AlphaFoldDB" id="A0A6J2JDN4"/>
<evidence type="ECO:0000313" key="16">
    <source>
        <dbReference type="RefSeq" id="XP_028027182.1"/>
    </source>
</evidence>
<evidence type="ECO:0000256" key="9">
    <source>
        <dbReference type="ARBA" id="ARBA00023326"/>
    </source>
</evidence>
<dbReference type="InterPro" id="IPR017853">
    <property type="entry name" value="GH"/>
</dbReference>
<gene>
    <name evidence="15 16 17" type="primary">LOC114240717</name>
</gene>
<feature type="domain" description="Glycoside hydrolase family 20 catalytic" evidence="12">
    <location>
        <begin position="252"/>
        <end position="589"/>
    </location>
</feature>
<dbReference type="RefSeq" id="XP_028027177.1">
    <property type="nucleotide sequence ID" value="XM_028171376.1"/>
</dbReference>
<evidence type="ECO:0000259" key="12">
    <source>
        <dbReference type="Pfam" id="PF00728"/>
    </source>
</evidence>
<protein>
    <recommendedName>
        <fullName evidence="10">Beta-hexosaminidase</fullName>
        <ecNumber evidence="10">3.2.1.52</ecNumber>
    </recommendedName>
</protein>
<keyword evidence="4 10" id="KW-0378">Hydrolase</keyword>
<dbReference type="InterPro" id="IPR029018">
    <property type="entry name" value="Hex-like_dom2"/>
</dbReference>
<evidence type="ECO:0000313" key="15">
    <source>
        <dbReference type="RefSeq" id="XP_028027177.1"/>
    </source>
</evidence>
<dbReference type="GO" id="GO:0006032">
    <property type="term" value="P:chitin catabolic process"/>
    <property type="evidence" value="ECO:0007669"/>
    <property type="project" value="UniProtKB-KW"/>
</dbReference>
<dbReference type="KEGG" id="bman:114240717"/>
<keyword evidence="9" id="KW-0624">Polysaccharide degradation</keyword>
<dbReference type="InterPro" id="IPR029019">
    <property type="entry name" value="HEX_eukaryotic_N"/>
</dbReference>
<dbReference type="GO" id="GO:0005886">
    <property type="term" value="C:plasma membrane"/>
    <property type="evidence" value="ECO:0007669"/>
    <property type="project" value="TreeGrafter"/>
</dbReference>
<dbReference type="RefSeq" id="XP_028027182.1">
    <property type="nucleotide sequence ID" value="XM_028171381.1"/>
</dbReference>
<evidence type="ECO:0000313" key="14">
    <source>
        <dbReference type="Proteomes" id="UP000504629"/>
    </source>
</evidence>
<dbReference type="GeneID" id="114240717"/>
<dbReference type="CTD" id="250735"/>
<evidence type="ECO:0000256" key="2">
    <source>
        <dbReference type="ARBA" id="ARBA00006285"/>
    </source>
</evidence>
<dbReference type="InterPro" id="IPR015883">
    <property type="entry name" value="Glyco_hydro_20_cat"/>
</dbReference>
<evidence type="ECO:0000313" key="17">
    <source>
        <dbReference type="RefSeq" id="XP_028027187.1"/>
    </source>
</evidence>
<evidence type="ECO:0000256" key="7">
    <source>
        <dbReference type="ARBA" id="ARBA00023277"/>
    </source>
</evidence>
<evidence type="ECO:0000256" key="3">
    <source>
        <dbReference type="ARBA" id="ARBA00022729"/>
    </source>
</evidence>
<reference evidence="15 16" key="1">
    <citation type="submission" date="2025-04" db="UniProtKB">
        <authorList>
            <consortium name="RefSeq"/>
        </authorList>
    </citation>
    <scope>IDENTIFICATION</scope>
    <source>
        <tissue evidence="15 16">Silk gland</tissue>
    </source>
</reference>
<dbReference type="PANTHER" id="PTHR22600:SF3">
    <property type="entry name" value="BETA-HEXOSAMINIDASE FDL-RELATED"/>
    <property type="match status" value="1"/>
</dbReference>
<evidence type="ECO:0000256" key="5">
    <source>
        <dbReference type="ARBA" id="ARBA00023024"/>
    </source>
</evidence>
<keyword evidence="3" id="KW-0732">Signal</keyword>
<evidence type="ECO:0000256" key="11">
    <source>
        <dbReference type="PIRSR" id="PIRSR001093-1"/>
    </source>
</evidence>
<dbReference type="PIRSF" id="PIRSF001093">
    <property type="entry name" value="B-hxosamndse_ab_euk"/>
    <property type="match status" value="1"/>
</dbReference>
<dbReference type="Gene3D" id="3.30.379.10">
    <property type="entry name" value="Chitobiase/beta-hexosaminidase domain 2-like"/>
    <property type="match status" value="1"/>
</dbReference>
<dbReference type="FunFam" id="3.20.20.80:FF:000063">
    <property type="entry name" value="Beta-hexosaminidase"/>
    <property type="match status" value="1"/>
</dbReference>
<dbReference type="PRINTS" id="PR00738">
    <property type="entry name" value="GLHYDRLASE20"/>
</dbReference>
<dbReference type="GO" id="GO:0030203">
    <property type="term" value="P:glycosaminoglycan metabolic process"/>
    <property type="evidence" value="ECO:0007669"/>
    <property type="project" value="TreeGrafter"/>
</dbReference>
<feature type="active site" description="Proton donor" evidence="11">
    <location>
        <position position="417"/>
    </location>
</feature>
<dbReference type="SUPFAM" id="SSF51445">
    <property type="entry name" value="(Trans)glycosidases"/>
    <property type="match status" value="1"/>
</dbReference>
<dbReference type="Gene3D" id="3.20.20.80">
    <property type="entry name" value="Glycosidases"/>
    <property type="match status" value="1"/>
</dbReference>
<dbReference type="EC" id="3.2.1.52" evidence="10"/>
<name>A0A6J2JDN4_BOMMA</name>
<evidence type="ECO:0000256" key="10">
    <source>
        <dbReference type="PIRNR" id="PIRNR001093"/>
    </source>
</evidence>
<dbReference type="Pfam" id="PF00728">
    <property type="entry name" value="Glyco_hydro_20"/>
    <property type="match status" value="1"/>
</dbReference>
<dbReference type="SUPFAM" id="SSF55545">
    <property type="entry name" value="beta-N-acetylhexosaminidase-like domain"/>
    <property type="match status" value="1"/>
</dbReference>
<dbReference type="CDD" id="cd06562">
    <property type="entry name" value="GH20_HexA_HexB-like"/>
    <property type="match status" value="1"/>
</dbReference>
<evidence type="ECO:0000256" key="4">
    <source>
        <dbReference type="ARBA" id="ARBA00022801"/>
    </source>
</evidence>
<feature type="domain" description="Beta-hexosaminidase eukaryotic type N-terminal" evidence="13">
    <location>
        <begin position="102"/>
        <end position="227"/>
    </location>
</feature>
<keyword evidence="7" id="KW-0119">Carbohydrate metabolism</keyword>
<organism evidence="14 15">
    <name type="scientific">Bombyx mandarina</name>
    <name type="common">Wild silk moth</name>
    <name type="synonym">Wild silkworm</name>
    <dbReference type="NCBI Taxonomy" id="7092"/>
    <lineage>
        <taxon>Eukaryota</taxon>
        <taxon>Metazoa</taxon>
        <taxon>Ecdysozoa</taxon>
        <taxon>Arthropoda</taxon>
        <taxon>Hexapoda</taxon>
        <taxon>Insecta</taxon>
        <taxon>Pterygota</taxon>
        <taxon>Neoptera</taxon>
        <taxon>Endopterygota</taxon>
        <taxon>Lepidoptera</taxon>
        <taxon>Glossata</taxon>
        <taxon>Ditrysia</taxon>
        <taxon>Bombycoidea</taxon>
        <taxon>Bombycidae</taxon>
        <taxon>Bombycinae</taxon>
        <taxon>Bombyx</taxon>
    </lineage>
</organism>
<comment type="catalytic activity">
    <reaction evidence="1 10">
        <text>Hydrolysis of terminal non-reducing N-acetyl-D-hexosamine residues in N-acetyl-beta-D-hexosaminides.</text>
        <dbReference type="EC" id="3.2.1.52"/>
    </reaction>
</comment>
<dbReference type="PANTHER" id="PTHR22600">
    <property type="entry name" value="BETA-HEXOSAMINIDASE"/>
    <property type="match status" value="1"/>
</dbReference>
<dbReference type="OrthoDB" id="428480at2759"/>
<evidence type="ECO:0000259" key="13">
    <source>
        <dbReference type="Pfam" id="PF14845"/>
    </source>
</evidence>
<keyword evidence="14" id="KW-1185">Reference proteome</keyword>
<keyword evidence="6" id="KW-0325">Glycoprotein</keyword>
<proteinExistence type="inferred from homology"/>
<dbReference type="GO" id="GO:0000272">
    <property type="term" value="P:polysaccharide catabolic process"/>
    <property type="evidence" value="ECO:0007669"/>
    <property type="project" value="UniProtKB-KW"/>
</dbReference>
<keyword evidence="8 10" id="KW-0326">Glycosidase</keyword>
<dbReference type="RefSeq" id="XP_028027187.1">
    <property type="nucleotide sequence ID" value="XM_028171386.1"/>
</dbReference>
<keyword evidence="5" id="KW-0146">Chitin degradation</keyword>
<evidence type="ECO:0000256" key="6">
    <source>
        <dbReference type="ARBA" id="ARBA00023180"/>
    </source>
</evidence>
<accession>A0A6J2JDN4</accession>
<dbReference type="GO" id="GO:0016231">
    <property type="term" value="F:beta-N-acetylglucosaminidase activity"/>
    <property type="evidence" value="ECO:0007669"/>
    <property type="project" value="TreeGrafter"/>
</dbReference>
<evidence type="ECO:0000256" key="1">
    <source>
        <dbReference type="ARBA" id="ARBA00001231"/>
    </source>
</evidence>
<dbReference type="Pfam" id="PF14845">
    <property type="entry name" value="Glycohydro_20b2"/>
    <property type="match status" value="1"/>
</dbReference>
<evidence type="ECO:0000256" key="8">
    <source>
        <dbReference type="ARBA" id="ARBA00023295"/>
    </source>
</evidence>
<dbReference type="Proteomes" id="UP000504629">
    <property type="component" value="Unplaced"/>
</dbReference>
<comment type="similarity">
    <text evidence="2 10">Belongs to the glycosyl hydrolase 20 family.</text>
</comment>
<sequence length="633" mass="70835">MKMMSWGDALWLGLTARFARVGRLRRAVLMLAAAACTAAAVLYWKQQTDDSANRPLHSMYSGIEPQWSWLCQHDRCERYQASDTTTLQSLQTCNMLCASTQLWPQPTGPVSLASAAVPVRSDRFSLKVVASPSRDVTKHLNEAFIVMQNHMRTLEHGVVGENRRSDIGPPRDVLVKVSVNGSGDPRMRLDTNESYKLALRPSGNSLVVDITAHSFCGARHGLETLLQVTWLDPYAGSLLILEAATVVDAPRFPYRGLLLDTARNFFPVSELLRTIDAMAANKLNTFHWHVSDSQSFPWKLDSAPQLAQHGAYGPGAVYTSDDVRTIVKYARIRGIRVLMEIDTPAHVGRAFGWGPEAGLGHLAHCIEAEPWSSYCGEPPCGQLNPRNPHIYDLLEHVYREIIQLTGVDDIFHLGGDEVSEQCWAKHFNDTDPMDLWMEFTRQAMHVLERANGGKAPELTLLWSSRLTRSPYLERLDPKRFGVQVWGASQWPESRAVLDAGFRSVISHVDAWYLDCGFGSWRDSSDGHCGPYRSWQQVYEHRPWATETPESAAWPVEGGAACQWTEQLGPGGLDARVWPRTAALAERLWADRAEGATADVYLRLDTQRARLVARGVRAAPLWPRWCSHNPHACL</sequence>
<dbReference type="InterPro" id="IPR025705">
    <property type="entry name" value="Beta_hexosaminidase_sua/sub"/>
</dbReference>